<dbReference type="InterPro" id="IPR023577">
    <property type="entry name" value="CYTH_domain"/>
</dbReference>
<reference evidence="2 3" key="1">
    <citation type="submission" date="2018-06" db="EMBL/GenBank/DDBJ databases">
        <title>The draft genome sequences of strains SCU63 and S1.</title>
        <authorList>
            <person name="Gan L."/>
        </authorList>
    </citation>
    <scope>NUCLEOTIDE SEQUENCE [LARGE SCALE GENOMIC DNA]</scope>
    <source>
        <strain evidence="2 3">SCU63</strain>
    </source>
</reference>
<sequence>MTKELEIEFKNLLTQEEYIKLLDSFGYNPTDAHTQINHYFDTADFKLRGQKSALRIRQKGEAYECTLKVPAENGNYEITDTLDQQQAEDILEKRNFAAEEVADALKEMGVPPENLDILGSLATHRIEFPYRNGLLVLDHSEYHGMEDFELEYEVEDFNEGKQKFQDLLTEYNIPSRKTDKKIARFMKASKKD</sequence>
<protein>
    <submittedName>
        <fullName evidence="2">Adenylate cyclase</fullName>
    </submittedName>
</protein>
<dbReference type="RefSeq" id="WP_112223050.1">
    <property type="nucleotide sequence ID" value="NZ_CP196859.1"/>
</dbReference>
<dbReference type="PIRSF" id="PIRSF012526">
    <property type="entry name" value="CYTH_UCP012526"/>
    <property type="match status" value="1"/>
</dbReference>
<dbReference type="Proteomes" id="UP000251002">
    <property type="component" value="Unassembled WGS sequence"/>
</dbReference>
<feature type="domain" description="CYTH" evidence="1">
    <location>
        <begin position="4"/>
        <end position="192"/>
    </location>
</feature>
<dbReference type="InterPro" id="IPR009195">
    <property type="entry name" value="Uncharacterised_YjbK"/>
</dbReference>
<evidence type="ECO:0000313" key="3">
    <source>
        <dbReference type="Proteomes" id="UP000251002"/>
    </source>
</evidence>
<accession>A0A365L1Y6</accession>
<proteinExistence type="predicted"/>
<evidence type="ECO:0000313" key="2">
    <source>
        <dbReference type="EMBL" id="RAZ79480.1"/>
    </source>
</evidence>
<dbReference type="PROSITE" id="PS51707">
    <property type="entry name" value="CYTH"/>
    <property type="match status" value="1"/>
</dbReference>
<dbReference type="Pfam" id="PF01928">
    <property type="entry name" value="CYTH"/>
    <property type="match status" value="1"/>
</dbReference>
<comment type="caution">
    <text evidence="2">The sequence shown here is derived from an EMBL/GenBank/DDBJ whole genome shotgun (WGS) entry which is preliminary data.</text>
</comment>
<dbReference type="CDD" id="cd07762">
    <property type="entry name" value="CYTH-like_Pase_1"/>
    <property type="match status" value="1"/>
</dbReference>
<dbReference type="SMART" id="SM01118">
    <property type="entry name" value="CYTH"/>
    <property type="match status" value="1"/>
</dbReference>
<dbReference type="Gene3D" id="2.40.320.10">
    <property type="entry name" value="Hypothetical Protein Pfu-838710-001"/>
    <property type="match status" value="1"/>
</dbReference>
<dbReference type="SUPFAM" id="SSF55154">
    <property type="entry name" value="CYTH-like phosphatases"/>
    <property type="match status" value="1"/>
</dbReference>
<name>A0A365L1Y6_9BACL</name>
<gene>
    <name evidence="2" type="ORF">DP120_07670</name>
</gene>
<keyword evidence="3" id="KW-1185">Reference proteome</keyword>
<evidence type="ECO:0000259" key="1">
    <source>
        <dbReference type="PROSITE" id="PS51707"/>
    </source>
</evidence>
<dbReference type="InterPro" id="IPR033469">
    <property type="entry name" value="CYTH-like_dom_sf"/>
</dbReference>
<dbReference type="AlphaFoldDB" id="A0A365L1Y6"/>
<dbReference type="EMBL" id="QLZR01000002">
    <property type="protein sequence ID" value="RAZ79480.1"/>
    <property type="molecule type" value="Genomic_DNA"/>
</dbReference>
<organism evidence="2 3">
    <name type="scientific">Planococcus halotolerans</name>
    <dbReference type="NCBI Taxonomy" id="2233542"/>
    <lineage>
        <taxon>Bacteria</taxon>
        <taxon>Bacillati</taxon>
        <taxon>Bacillota</taxon>
        <taxon>Bacilli</taxon>
        <taxon>Bacillales</taxon>
        <taxon>Caryophanaceae</taxon>
        <taxon>Planococcus</taxon>
    </lineage>
</organism>